<evidence type="ECO:0000259" key="8">
    <source>
        <dbReference type="Pfam" id="PF01138"/>
    </source>
</evidence>
<dbReference type="OrthoDB" id="10264038at2759"/>
<dbReference type="SUPFAM" id="SSF55666">
    <property type="entry name" value="Ribonuclease PH domain 2-like"/>
    <property type="match status" value="1"/>
</dbReference>
<dbReference type="GeneID" id="40311635"/>
<dbReference type="GO" id="GO:0034475">
    <property type="term" value="P:U4 snRNA 3'-end processing"/>
    <property type="evidence" value="ECO:0007669"/>
    <property type="project" value="TreeGrafter"/>
</dbReference>
<dbReference type="InterPro" id="IPR050590">
    <property type="entry name" value="Exosome_comp_Rrp42_subfam"/>
</dbReference>
<gene>
    <name evidence="10" type="ORF">BESB_067090</name>
</gene>
<feature type="region of interest" description="Disordered" evidence="7">
    <location>
        <begin position="230"/>
        <end position="253"/>
    </location>
</feature>
<dbReference type="STRING" id="94643.A0A2A9MFE4"/>
<sequence length="467" mass="49441">MLPLCRVNAEALVEALQRQNLRADGRGPEHFRRLRISFRRSNGHAEVSLGRTRCLAQVVASPFALLPTDRASDGELSFRVNLSPSIPPTCAELASQTGLAVTLAAAEGSARRNLRSSELEKELERMLRRLLKDSGVIDTEALCIQSGRWAWHVRVAVTVVEDDGNLRDACLLAALCGLMHFKKEAVTFEGDQAVLHSAADREPLPLCIHHLPLLVSFAFLPPVSSLLNRSSGGQVKEEDDDDSAASCASQKAGKAGDAEDELKFVVDPSAIEEATLPGKVSIAVGKQGELCGMFKVGGPVLRFSHLVQLTKIAAEKAKELLSVVQAAIKEDCERQQRLLRSNAQSRYEEPCVVLALPEKHTLPLPSTSLPDLSHLPAVPAPRSAAASPVRAGVRAASASVSFAPSCPVPTGDSVDRSGSSDSVASSSSPDSALGALPAAKARAAGEGGSSGGVKHSKWTDESRGLCN</sequence>
<feature type="domain" description="Exoribonuclease phosphorolytic" evidence="8">
    <location>
        <begin position="31"/>
        <end position="183"/>
    </location>
</feature>
<dbReference type="GO" id="GO:0071038">
    <property type="term" value="P:TRAMP-dependent tRNA surveillance pathway"/>
    <property type="evidence" value="ECO:0007669"/>
    <property type="project" value="TreeGrafter"/>
</dbReference>
<evidence type="ECO:0000256" key="2">
    <source>
        <dbReference type="ARBA" id="ARBA00004496"/>
    </source>
</evidence>
<dbReference type="SUPFAM" id="SSF54211">
    <property type="entry name" value="Ribosomal protein S5 domain 2-like"/>
    <property type="match status" value="1"/>
</dbReference>
<dbReference type="Gene3D" id="3.30.230.70">
    <property type="entry name" value="GHMP Kinase, N-terminal domain"/>
    <property type="match status" value="1"/>
</dbReference>
<dbReference type="GO" id="GO:0000177">
    <property type="term" value="C:cytoplasmic exosome (RNase complex)"/>
    <property type="evidence" value="ECO:0007669"/>
    <property type="project" value="TreeGrafter"/>
</dbReference>
<dbReference type="KEGG" id="bbes:BESB_067090"/>
<dbReference type="CDD" id="cd11368">
    <property type="entry name" value="RNase_PH_RRP45"/>
    <property type="match status" value="1"/>
</dbReference>
<evidence type="ECO:0000256" key="5">
    <source>
        <dbReference type="ARBA" id="ARBA00022884"/>
    </source>
</evidence>
<dbReference type="GO" id="GO:0034473">
    <property type="term" value="P:U1 snRNA 3'-end processing"/>
    <property type="evidence" value="ECO:0007669"/>
    <property type="project" value="TreeGrafter"/>
</dbReference>
<comment type="caution">
    <text evidence="10">The sequence shown here is derived from an EMBL/GenBank/DDBJ whole genome shotgun (WGS) entry which is preliminary data.</text>
</comment>
<dbReference type="GO" id="GO:0000176">
    <property type="term" value="C:nuclear exosome (RNase complex)"/>
    <property type="evidence" value="ECO:0007669"/>
    <property type="project" value="TreeGrafter"/>
</dbReference>
<dbReference type="PANTHER" id="PTHR11097:SF14">
    <property type="entry name" value="EXOSOME COMPLEX COMPONENT RRP45"/>
    <property type="match status" value="1"/>
</dbReference>
<dbReference type="GO" id="GO:0071028">
    <property type="term" value="P:nuclear mRNA surveillance"/>
    <property type="evidence" value="ECO:0007669"/>
    <property type="project" value="TreeGrafter"/>
</dbReference>
<dbReference type="Pfam" id="PF03725">
    <property type="entry name" value="RNase_PH_C"/>
    <property type="match status" value="1"/>
</dbReference>
<dbReference type="InterPro" id="IPR020568">
    <property type="entry name" value="Ribosomal_Su5_D2-typ_SF"/>
</dbReference>
<dbReference type="VEuPathDB" id="ToxoDB:BESB_067090"/>
<dbReference type="InterPro" id="IPR033100">
    <property type="entry name" value="Rrp45"/>
</dbReference>
<feature type="region of interest" description="Disordered" evidence="7">
    <location>
        <begin position="406"/>
        <end position="467"/>
    </location>
</feature>
<evidence type="ECO:0000256" key="1">
    <source>
        <dbReference type="ARBA" id="ARBA00004123"/>
    </source>
</evidence>
<keyword evidence="4" id="KW-0963">Cytoplasm</keyword>
<dbReference type="InterPro" id="IPR001247">
    <property type="entry name" value="ExoRNase_PH_dom1"/>
</dbReference>
<evidence type="ECO:0000256" key="4">
    <source>
        <dbReference type="ARBA" id="ARBA00022490"/>
    </source>
</evidence>
<dbReference type="InterPro" id="IPR036345">
    <property type="entry name" value="ExoRNase_PH_dom2_sf"/>
</dbReference>
<evidence type="ECO:0000259" key="9">
    <source>
        <dbReference type="Pfam" id="PF03725"/>
    </source>
</evidence>
<keyword evidence="5" id="KW-0694">RNA-binding</keyword>
<feature type="compositionally biased region" description="Basic and acidic residues" evidence="7">
    <location>
        <begin position="457"/>
        <end position="467"/>
    </location>
</feature>
<evidence type="ECO:0000256" key="7">
    <source>
        <dbReference type="SAM" id="MobiDB-lite"/>
    </source>
</evidence>
<dbReference type="Pfam" id="PF01138">
    <property type="entry name" value="RNase_PH"/>
    <property type="match status" value="1"/>
</dbReference>
<comment type="similarity">
    <text evidence="3">Belongs to the RNase PH family.</text>
</comment>
<keyword evidence="6" id="KW-0539">Nucleus</keyword>
<dbReference type="GO" id="GO:0016075">
    <property type="term" value="P:rRNA catabolic process"/>
    <property type="evidence" value="ECO:0007669"/>
    <property type="project" value="TreeGrafter"/>
</dbReference>
<protein>
    <submittedName>
        <fullName evidence="10">3' exoribonuclease family, domain 1 domain-containing protein</fullName>
    </submittedName>
</protein>
<dbReference type="AlphaFoldDB" id="A0A2A9MFE4"/>
<feature type="compositionally biased region" description="Low complexity" evidence="7">
    <location>
        <begin position="416"/>
        <end position="444"/>
    </location>
</feature>
<dbReference type="GO" id="GO:0000467">
    <property type="term" value="P:exonucleolytic trimming to generate mature 3'-end of 5.8S rRNA from tricistronic rRNA transcript (SSU-rRNA, 5.8S rRNA, LSU-rRNA)"/>
    <property type="evidence" value="ECO:0007669"/>
    <property type="project" value="TreeGrafter"/>
</dbReference>
<dbReference type="GO" id="GO:0035925">
    <property type="term" value="F:mRNA 3'-UTR AU-rich region binding"/>
    <property type="evidence" value="ECO:0007669"/>
    <property type="project" value="TreeGrafter"/>
</dbReference>
<evidence type="ECO:0000256" key="6">
    <source>
        <dbReference type="ARBA" id="ARBA00023242"/>
    </source>
</evidence>
<reference evidence="10 11" key="1">
    <citation type="submission" date="2017-09" db="EMBL/GenBank/DDBJ databases">
        <title>Genome sequencing of Besnoitia besnoiti strain Bb-Ger1.</title>
        <authorList>
            <person name="Schares G."/>
            <person name="Venepally P."/>
            <person name="Lorenzi H.A."/>
        </authorList>
    </citation>
    <scope>NUCLEOTIDE SEQUENCE [LARGE SCALE GENOMIC DNA]</scope>
    <source>
        <strain evidence="10 11">Bb-Ger1</strain>
    </source>
</reference>
<comment type="subcellular location">
    <subcellularLocation>
        <location evidence="2">Cytoplasm</location>
    </subcellularLocation>
    <subcellularLocation>
        <location evidence="1">Nucleus</location>
    </subcellularLocation>
</comment>
<evidence type="ECO:0000313" key="11">
    <source>
        <dbReference type="Proteomes" id="UP000224006"/>
    </source>
</evidence>
<dbReference type="GO" id="GO:0071035">
    <property type="term" value="P:nuclear polyadenylation-dependent rRNA catabolic process"/>
    <property type="evidence" value="ECO:0007669"/>
    <property type="project" value="TreeGrafter"/>
</dbReference>
<evidence type="ECO:0000313" key="10">
    <source>
        <dbReference type="EMBL" id="PFH34676.1"/>
    </source>
</evidence>
<dbReference type="Proteomes" id="UP000224006">
    <property type="component" value="Chromosome VI"/>
</dbReference>
<feature type="domain" description="Exoribonuclease phosphorolytic" evidence="9">
    <location>
        <begin position="261"/>
        <end position="313"/>
    </location>
</feature>
<organism evidence="10 11">
    <name type="scientific">Besnoitia besnoiti</name>
    <name type="common">Apicomplexan protozoan</name>
    <dbReference type="NCBI Taxonomy" id="94643"/>
    <lineage>
        <taxon>Eukaryota</taxon>
        <taxon>Sar</taxon>
        <taxon>Alveolata</taxon>
        <taxon>Apicomplexa</taxon>
        <taxon>Conoidasida</taxon>
        <taxon>Coccidia</taxon>
        <taxon>Eucoccidiorida</taxon>
        <taxon>Eimeriorina</taxon>
        <taxon>Sarcocystidae</taxon>
        <taxon>Besnoitia</taxon>
    </lineage>
</organism>
<proteinExistence type="inferred from homology"/>
<name>A0A2A9MFE4_BESBE</name>
<dbReference type="InterPro" id="IPR027408">
    <property type="entry name" value="PNPase/RNase_PH_dom_sf"/>
</dbReference>
<dbReference type="EMBL" id="NWUJ01000006">
    <property type="protein sequence ID" value="PFH34676.1"/>
    <property type="molecule type" value="Genomic_DNA"/>
</dbReference>
<dbReference type="GO" id="GO:0034476">
    <property type="term" value="P:U5 snRNA 3'-end processing"/>
    <property type="evidence" value="ECO:0007669"/>
    <property type="project" value="TreeGrafter"/>
</dbReference>
<dbReference type="InterPro" id="IPR015847">
    <property type="entry name" value="ExoRNase_PH_dom2"/>
</dbReference>
<dbReference type="PANTHER" id="PTHR11097">
    <property type="entry name" value="EXOSOME COMPLEX EXONUCLEASE RIBOSOMAL RNA PROCESSING PROTEIN"/>
    <property type="match status" value="1"/>
</dbReference>
<accession>A0A2A9MFE4</accession>
<evidence type="ECO:0000256" key="3">
    <source>
        <dbReference type="ARBA" id="ARBA00006678"/>
    </source>
</evidence>
<keyword evidence="11" id="KW-1185">Reference proteome</keyword>
<dbReference type="RefSeq" id="XP_029218685.1">
    <property type="nucleotide sequence ID" value="XM_029365102.1"/>
</dbReference>